<name>A0A915I355_ROMCU</name>
<evidence type="ECO:0000313" key="1">
    <source>
        <dbReference type="Proteomes" id="UP000887565"/>
    </source>
</evidence>
<proteinExistence type="predicted"/>
<accession>A0A915I355</accession>
<evidence type="ECO:0000313" key="2">
    <source>
        <dbReference type="WBParaSite" id="nRc.2.0.1.t08562-RA"/>
    </source>
</evidence>
<dbReference type="AlphaFoldDB" id="A0A915I355"/>
<dbReference type="WBParaSite" id="nRc.2.0.1.t08562-RA">
    <property type="protein sequence ID" value="nRc.2.0.1.t08562-RA"/>
    <property type="gene ID" value="nRc.2.0.1.g08562"/>
</dbReference>
<sequence>MARFFTLVTITGRQRNFNFQTRFISVGRIVEKCSP</sequence>
<reference evidence="2" key="1">
    <citation type="submission" date="2022-11" db="UniProtKB">
        <authorList>
            <consortium name="WormBaseParasite"/>
        </authorList>
    </citation>
    <scope>IDENTIFICATION</scope>
</reference>
<dbReference type="Proteomes" id="UP000887565">
    <property type="component" value="Unplaced"/>
</dbReference>
<keyword evidence="1" id="KW-1185">Reference proteome</keyword>
<protein>
    <submittedName>
        <fullName evidence="2">Uncharacterized protein</fullName>
    </submittedName>
</protein>
<organism evidence="1 2">
    <name type="scientific">Romanomermis culicivorax</name>
    <name type="common">Nematode worm</name>
    <dbReference type="NCBI Taxonomy" id="13658"/>
    <lineage>
        <taxon>Eukaryota</taxon>
        <taxon>Metazoa</taxon>
        <taxon>Ecdysozoa</taxon>
        <taxon>Nematoda</taxon>
        <taxon>Enoplea</taxon>
        <taxon>Dorylaimia</taxon>
        <taxon>Mermithida</taxon>
        <taxon>Mermithoidea</taxon>
        <taxon>Mermithidae</taxon>
        <taxon>Romanomermis</taxon>
    </lineage>
</organism>